<dbReference type="InterPro" id="IPR001876">
    <property type="entry name" value="Znf_RanBP2"/>
</dbReference>
<feature type="region of interest" description="Disordered" evidence="6">
    <location>
        <begin position="1963"/>
        <end position="2003"/>
    </location>
</feature>
<proteinExistence type="predicted"/>
<keyword evidence="2 4" id="KW-0863">Zinc-finger</keyword>
<feature type="region of interest" description="Disordered" evidence="6">
    <location>
        <begin position="2125"/>
        <end position="2173"/>
    </location>
</feature>
<dbReference type="GO" id="GO:0008270">
    <property type="term" value="F:zinc ion binding"/>
    <property type="evidence" value="ECO:0007669"/>
    <property type="project" value="UniProtKB-KW"/>
</dbReference>
<dbReference type="InterPro" id="IPR019261">
    <property type="entry name" value="PARG_cat_microbial"/>
</dbReference>
<accession>A0A814PGQ1</accession>
<evidence type="ECO:0000259" key="8">
    <source>
        <dbReference type="PROSITE" id="PS50199"/>
    </source>
</evidence>
<gene>
    <name evidence="9" type="ORF">EDS130_LOCUS20257</name>
</gene>
<feature type="compositionally biased region" description="Basic and acidic residues" evidence="6">
    <location>
        <begin position="2125"/>
        <end position="2137"/>
    </location>
</feature>
<feature type="domain" description="RanBP2-type" evidence="8">
    <location>
        <begin position="88"/>
        <end position="117"/>
    </location>
</feature>
<dbReference type="PANTHER" id="PTHR35596">
    <property type="entry name" value="DUF2263 DOMAIN-CONTAINING PROTEIN"/>
    <property type="match status" value="1"/>
</dbReference>
<dbReference type="PROSITE" id="PS01358">
    <property type="entry name" value="ZF_RANBP2_1"/>
    <property type="match status" value="1"/>
</dbReference>
<evidence type="ECO:0000256" key="2">
    <source>
        <dbReference type="ARBA" id="ARBA00022771"/>
    </source>
</evidence>
<evidence type="ECO:0000256" key="1">
    <source>
        <dbReference type="ARBA" id="ARBA00022723"/>
    </source>
</evidence>
<feature type="compositionally biased region" description="Basic and acidic residues" evidence="6">
    <location>
        <begin position="189"/>
        <end position="201"/>
    </location>
</feature>
<dbReference type="OrthoDB" id="9985428at2759"/>
<feature type="compositionally biased region" description="Basic and acidic residues" evidence="6">
    <location>
        <begin position="2204"/>
        <end position="2225"/>
    </location>
</feature>
<feature type="domain" description="C3H1-type" evidence="7">
    <location>
        <begin position="1178"/>
        <end position="1207"/>
    </location>
</feature>
<dbReference type="Pfam" id="PF10021">
    <property type="entry name" value="PARG_cat_microb"/>
    <property type="match status" value="1"/>
</dbReference>
<evidence type="ECO:0008006" key="11">
    <source>
        <dbReference type="Google" id="ProtNLM"/>
    </source>
</evidence>
<dbReference type="InterPro" id="IPR043472">
    <property type="entry name" value="Macro_dom-like"/>
</dbReference>
<feature type="compositionally biased region" description="Basic and acidic residues" evidence="6">
    <location>
        <begin position="1977"/>
        <end position="1998"/>
    </location>
</feature>
<feature type="compositionally biased region" description="Low complexity" evidence="6">
    <location>
        <begin position="22"/>
        <end position="38"/>
    </location>
</feature>
<dbReference type="InterPro" id="IPR000571">
    <property type="entry name" value="Znf_CCCH"/>
</dbReference>
<evidence type="ECO:0000313" key="10">
    <source>
        <dbReference type="Proteomes" id="UP000663852"/>
    </source>
</evidence>
<feature type="region of interest" description="Disordered" evidence="6">
    <location>
        <begin position="1"/>
        <end position="84"/>
    </location>
</feature>
<protein>
    <recommendedName>
        <fullName evidence="11">RanBP2-type domain-containing protein</fullName>
    </recommendedName>
</protein>
<feature type="zinc finger region" description="C3H1-type" evidence="5">
    <location>
        <begin position="1178"/>
        <end position="1207"/>
    </location>
</feature>
<dbReference type="NCBIfam" id="TIGR02452">
    <property type="entry name" value="TIGR02452 family protein"/>
    <property type="match status" value="1"/>
</dbReference>
<evidence type="ECO:0000313" key="9">
    <source>
        <dbReference type="EMBL" id="CAF1106257.1"/>
    </source>
</evidence>
<reference evidence="9" key="1">
    <citation type="submission" date="2021-02" db="EMBL/GenBank/DDBJ databases">
        <authorList>
            <person name="Nowell W R."/>
        </authorList>
    </citation>
    <scope>NUCLEOTIDE SEQUENCE</scope>
</reference>
<comment type="caution">
    <text evidence="9">The sequence shown here is derived from an EMBL/GenBank/DDBJ whole genome shotgun (WGS) entry which is preliminary data.</text>
</comment>
<evidence type="ECO:0000256" key="4">
    <source>
        <dbReference type="PROSITE-ProRule" id="PRU00322"/>
    </source>
</evidence>
<keyword evidence="1 5" id="KW-0479">Metal-binding</keyword>
<organism evidence="9 10">
    <name type="scientific">Adineta ricciae</name>
    <name type="common">Rotifer</name>
    <dbReference type="NCBI Taxonomy" id="249248"/>
    <lineage>
        <taxon>Eukaryota</taxon>
        <taxon>Metazoa</taxon>
        <taxon>Spiralia</taxon>
        <taxon>Gnathifera</taxon>
        <taxon>Rotifera</taxon>
        <taxon>Eurotatoria</taxon>
        <taxon>Bdelloidea</taxon>
        <taxon>Adinetida</taxon>
        <taxon>Adinetidae</taxon>
        <taxon>Adineta</taxon>
    </lineage>
</organism>
<evidence type="ECO:0000256" key="6">
    <source>
        <dbReference type="SAM" id="MobiDB-lite"/>
    </source>
</evidence>
<dbReference type="InterPro" id="IPR012664">
    <property type="entry name" value="CHP02452"/>
</dbReference>
<feature type="compositionally biased region" description="Polar residues" evidence="6">
    <location>
        <begin position="1"/>
        <end position="21"/>
    </location>
</feature>
<evidence type="ECO:0000256" key="3">
    <source>
        <dbReference type="ARBA" id="ARBA00022833"/>
    </source>
</evidence>
<evidence type="ECO:0000259" key="7">
    <source>
        <dbReference type="PROSITE" id="PS50103"/>
    </source>
</evidence>
<name>A0A814PGQ1_ADIRI</name>
<keyword evidence="3 5" id="KW-0862">Zinc</keyword>
<dbReference type="EMBL" id="CAJNOJ010000099">
    <property type="protein sequence ID" value="CAF1106257.1"/>
    <property type="molecule type" value="Genomic_DNA"/>
</dbReference>
<feature type="region of interest" description="Disordered" evidence="6">
    <location>
        <begin position="2199"/>
        <end position="2232"/>
    </location>
</feature>
<dbReference type="PROSITE" id="PS50103">
    <property type="entry name" value="ZF_C3H1"/>
    <property type="match status" value="1"/>
</dbReference>
<dbReference type="Gene3D" id="3.40.220.10">
    <property type="entry name" value="Leucine Aminopeptidase, subunit E, domain 1"/>
    <property type="match status" value="1"/>
</dbReference>
<dbReference type="PANTHER" id="PTHR35596:SF1">
    <property type="entry name" value="MICROBIAL-TYPE PARG CATALYTIC DOMAIN-CONTAINING PROTEIN"/>
    <property type="match status" value="1"/>
</dbReference>
<feature type="compositionally biased region" description="Polar residues" evidence="6">
    <location>
        <begin position="39"/>
        <end position="60"/>
    </location>
</feature>
<feature type="compositionally biased region" description="Polar residues" evidence="6">
    <location>
        <begin position="73"/>
        <end position="84"/>
    </location>
</feature>
<dbReference type="PROSITE" id="PS50199">
    <property type="entry name" value="ZF_RANBP2_2"/>
    <property type="match status" value="1"/>
</dbReference>
<dbReference type="SUPFAM" id="SSF52949">
    <property type="entry name" value="Macro domain-like"/>
    <property type="match status" value="1"/>
</dbReference>
<feature type="region of interest" description="Disordered" evidence="6">
    <location>
        <begin position="132"/>
        <end position="221"/>
    </location>
</feature>
<feature type="compositionally biased region" description="Polar residues" evidence="6">
    <location>
        <begin position="177"/>
        <end position="188"/>
    </location>
</feature>
<evidence type="ECO:0000256" key="5">
    <source>
        <dbReference type="PROSITE-ProRule" id="PRU00723"/>
    </source>
</evidence>
<dbReference type="Proteomes" id="UP000663852">
    <property type="component" value="Unassembled WGS sequence"/>
</dbReference>
<sequence length="2323" mass="266627">MATFNEYISSSDNENNFSSVPKQDQQSFKSSSPSTLSKTADNNTSTLRTKATEALYSNQPVDDYKEHPELAQDPSSTQGDRHFSPTTCVQNWKCRECGYINDEKNISCDTCDTEKPIYPCLEIPYSNSDEYGELSSFGDRDYSSQVSETVYDRSGLSSPSSIRRKTSRSDRSSSSSDQEAQDSMPTSTTREKLRSSSDKHSYNLNTKANEKPHSEKTYAVSSNSSALTSDFIYPKSHSTYEFAPSENFEPVRAPIPTTPGLPVHTQSTFVRNYVLDDKASPKNAPLFVSRSNLQVKSDTNLYPDKSQLSSSTTRAHRDNNALTAHTMICKTSNSSNLNVVYIPDLPVNIHEPKVLEDMLRSCLEDRHKQKVVDVECNTLLGVGIVHLPSKEEKDHLLNTVIYAMIEPSSKATVSFVDKLDLVSYVVISNNENNGYPTGEEIQRQWMQVYKPKSPPKCEQLSALFPNIFRVTTHSLDELISAMSTRVLIINNNSANVYFRADCCFYEDLPRAMNQEKLVQAVRQQITDEYMAEEYMHIQRHKTGGIAVIISSGRARIWSLREFIESNGKKFNKKNNLACRLKIPNVPRRLSIESIQNHKVFANCVVHATRKNDDIVLELSDRNVFDKCIDQAAFCVHNHPLRIEAHQATSKPEDSDIDDDTWYETDMRDYTKANIMQFVPNHEHPIFRYKWNSEAFLKQFRRWTSKQHDRSVGPDPVKYEDLCNLKRHLLRMTVMLNTIGVVTRGFYRVEDKEIKLISNRLKTVVYNHKSKLHHKKTILWSQATTFPCPQTIVKVVQRDCLLVYKELVSKGLRPVLLNMANAYNPGGGYRQGDGAQEESLFRRSNYYQSLDAELDGDKPSARYRYDSNGALEQLAPSDALYPMDKYGAIYTSGLTVFRQPEEVGYGYMPIPMYDVCSIAMAAYRDPKIEHNLLAAKYSLGTRKKIENIFAIAHHNKHDSLVLSAFGCGAFHNPPGHIATIFKSVIEQYAGYFKCIYFAIIDDHNAGSSLNPQGNYSPFQTIFNDAKFEPKKNFMTGMMIGPWRIINEITTTTKSEVTLDDVEICQSKLCHFGGGCKELTNTQHCQEYSHPALCPYTNNETSCKENQDAQHRILYQHRRLCSEGGECKLVDDDQTHRNKYEHPVFCRDGGACENLDRDHLKSYRHVPFCKDRLECLDYILKSKEHCHDFRHCMPMCRYGKFCIRFHDEKHLQEEKHPFNQPCPFTPYYCPKYNEFSQAADKKSLKIDVQKHCLQLSHVCEWGRLCKDTSEQHSKSTIHVPRHMCPYDNRCTKTNQDDHLNTFSHTGILDIRPMCAHRRDICRNKGKSDHMKQFRHYGNYDFSGVINYFGQNKSIDFVENQKHMMEAINSYFEHNKITRSVPEEIERFVKALQPVHRCSKVIFESILVHGHVMSSKHMEHLKQPKFAAQAAQEHRDVRTILDRHGAARSCAKEYIQAIIALEYSKYSKKHPISLPMEVPPISSSMLRSSILPTSDSQESNETIQKTERCLRAIIGKKEIDTIRRCAVDIATASWNLHNAPAGIQYEKDKQLGTNKHVFGILGPHCGHYYGDIVLVFKAEVMLHPDANFTHQAATSYLSGKTYSQRPWVRDPGSDSRKRTMCFHRSKMHCSVSNYEHVAAAELIAITSEHQKKSSINCDDILHRWLSVDSHEVFEAHLPQLIPLDYIEKVYIPESLFYSLSQKAQECAKRTFCHGLHLTNHRVDVSPNDMRALDKNRMKYQNFIIKELVTNIEKRMKHPTYLYGTLITLVPTKFTDYIVLPITINKAYYQYRRTHKNHSNADDIYIYWQAMHGDMILALSDEHIESKRSEKNTQYLVCYIAPRPSLKTATYYEAYSYLSDDDPYRHKVILASSECVAKSNTFYRGCNSEDFLTFCLKLDKKTGQVTLSHAGANGIYCHNTITYQFSKQHLDLNKLRYVHVSARSQKVPIRNLVITFKPISDLHPSFDKNFRPEGDVSSNDAHSHSHDKPPPHRFDGPSRDESPSFLNKAGNAIKGAVDYLRRNDKERKPCPEAVNCLLQGSSAHTEEFFHPCRYAELCNNKDKEPHLTHESRRVTQCQLNISCSKLDNPAHRAAYRHDGYPDFLIPCRDSSKCQDSTFQHRKKYSHGEKIDLKLGYNDEKNSSQPSSGGADRATEDQMSSFGEGGRENVQKNPCLNESNCRAQNDGHHYSGYSHENRQPIPCRYANNCRDKDDPQHSAKYSHPNDHRPYDASASNQGKIHCRHGNDCWDKNDPNHCSKYFHPSARGSEKIQCRYGNDCRDKNDPRHCSKYSHPFARSNEQIQCRYGNDCRDKNDPRHCAKYSHPHRR</sequence>